<dbReference type="Proteomes" id="UP000008064">
    <property type="component" value="Unassembled WGS sequence"/>
</dbReference>
<dbReference type="HOGENOM" id="CLU_095741_0_1_1"/>
<dbReference type="OrthoDB" id="3016366at2759"/>
<dbReference type="EMBL" id="GL945444">
    <property type="protein sequence ID" value="EGO19272.1"/>
    <property type="molecule type" value="Genomic_DNA"/>
</dbReference>
<dbReference type="KEGG" id="sla:SERLADRAFT_411774"/>
<dbReference type="GeneID" id="18812967"/>
<name>F8PC72_SERL9</name>
<dbReference type="AlphaFoldDB" id="F8PC72"/>
<accession>F8PC72</accession>
<protein>
    <submittedName>
        <fullName evidence="1">Uncharacterized protein</fullName>
    </submittedName>
</protein>
<organism>
    <name type="scientific">Serpula lacrymans var. lacrymans (strain S7.9)</name>
    <name type="common">Dry rot fungus</name>
    <dbReference type="NCBI Taxonomy" id="578457"/>
    <lineage>
        <taxon>Eukaryota</taxon>
        <taxon>Fungi</taxon>
        <taxon>Dikarya</taxon>
        <taxon>Basidiomycota</taxon>
        <taxon>Agaricomycotina</taxon>
        <taxon>Agaricomycetes</taxon>
        <taxon>Agaricomycetidae</taxon>
        <taxon>Boletales</taxon>
        <taxon>Coniophorineae</taxon>
        <taxon>Serpulaceae</taxon>
        <taxon>Serpula</taxon>
    </lineage>
</organism>
<sequence>MCPLIPNALYIIMFLTGFGQEPRKFHWGVYLHIQNLSGGKPAGYNYHIKSIGTGWMTDHAPTNGVLMSFVLVGLLAVATIPTEHRPLFEAIVTSEDHKINAGGITCRLWTLAALQRLKDARLLKCASISDLEQEAISFGESFRLDAVAAKLPRPIQNSQLCQI</sequence>
<proteinExistence type="predicted"/>
<evidence type="ECO:0000313" key="1">
    <source>
        <dbReference type="EMBL" id="EGO19272.1"/>
    </source>
</evidence>
<gene>
    <name evidence="1" type="ORF">SERLADRAFT_411774</name>
</gene>
<reference evidence="1" key="1">
    <citation type="submission" date="2011-04" db="EMBL/GenBank/DDBJ databases">
        <title>Evolution of plant cell wall degrading machinery underlies the functional diversity of forest fungi.</title>
        <authorList>
            <consortium name="US DOE Joint Genome Institute (JGI-PGF)"/>
            <person name="Eastwood D.C."/>
            <person name="Floudas D."/>
            <person name="Binder M."/>
            <person name="Majcherczyk A."/>
            <person name="Schneider P."/>
            <person name="Aerts A."/>
            <person name="Asiegbu F.O."/>
            <person name="Baker S.E."/>
            <person name="Barry K."/>
            <person name="Bendiksby M."/>
            <person name="Blumentritt M."/>
            <person name="Coutinho P.M."/>
            <person name="Cullen D."/>
            <person name="Cullen D."/>
            <person name="Gathman A."/>
            <person name="Goodell B."/>
            <person name="Henrissat B."/>
            <person name="Ihrmark K."/>
            <person name="Kauserud H."/>
            <person name="Kohler A."/>
            <person name="LaButti K."/>
            <person name="Lapidus A."/>
            <person name="Lavin J.L."/>
            <person name="Lee Y.-H."/>
            <person name="Lindquist E."/>
            <person name="Lilly W."/>
            <person name="Lucas S."/>
            <person name="Morin E."/>
            <person name="Murat C."/>
            <person name="Oguiza J.A."/>
            <person name="Park J."/>
            <person name="Pisabarro A.G."/>
            <person name="Riley R."/>
            <person name="Rosling A."/>
            <person name="Salamov A."/>
            <person name="Schmidt O."/>
            <person name="Schmutz J."/>
            <person name="Skrede I."/>
            <person name="Stenlid J."/>
            <person name="Wiebenga A."/>
            <person name="Xie X."/>
            <person name="Kues U."/>
            <person name="Hibbett D.S."/>
            <person name="Hoffmeister D."/>
            <person name="Hogberg N."/>
            <person name="Martin F."/>
            <person name="Grigoriev I.V."/>
            <person name="Watkinson S.C."/>
        </authorList>
    </citation>
    <scope>NUCLEOTIDE SEQUENCE</scope>
    <source>
        <strain evidence="1">S7.9</strain>
    </source>
</reference>
<dbReference type="RefSeq" id="XP_007323993.1">
    <property type="nucleotide sequence ID" value="XM_007323931.1"/>
</dbReference>